<dbReference type="Proteomes" id="UP000095287">
    <property type="component" value="Unplaced"/>
</dbReference>
<organism evidence="2 3">
    <name type="scientific">Steinernema glaseri</name>
    <dbReference type="NCBI Taxonomy" id="37863"/>
    <lineage>
        <taxon>Eukaryota</taxon>
        <taxon>Metazoa</taxon>
        <taxon>Ecdysozoa</taxon>
        <taxon>Nematoda</taxon>
        <taxon>Chromadorea</taxon>
        <taxon>Rhabditida</taxon>
        <taxon>Tylenchina</taxon>
        <taxon>Panagrolaimomorpha</taxon>
        <taxon>Strongyloidoidea</taxon>
        <taxon>Steinernematidae</taxon>
        <taxon>Steinernema</taxon>
    </lineage>
</organism>
<feature type="region of interest" description="Disordered" evidence="1">
    <location>
        <begin position="1"/>
        <end position="20"/>
    </location>
</feature>
<dbReference type="AlphaFoldDB" id="A0A1I8AMV7"/>
<reference evidence="3" key="1">
    <citation type="submission" date="2016-11" db="UniProtKB">
        <authorList>
            <consortium name="WormBaseParasite"/>
        </authorList>
    </citation>
    <scope>IDENTIFICATION</scope>
</reference>
<sequence>MEIKTIGWRPSAPGPSPKDHRRRWLATGVVCFDKRTQRSSKTRRTRSIRSQVTPLFRGWHFSDRFGRQESAVEARGQPLPIKPFVG</sequence>
<name>A0A1I8AMV7_9BILA</name>
<keyword evidence="2" id="KW-1185">Reference proteome</keyword>
<evidence type="ECO:0000256" key="1">
    <source>
        <dbReference type="SAM" id="MobiDB-lite"/>
    </source>
</evidence>
<evidence type="ECO:0000313" key="3">
    <source>
        <dbReference type="WBParaSite" id="L893_g7072.t1"/>
    </source>
</evidence>
<evidence type="ECO:0000313" key="2">
    <source>
        <dbReference type="Proteomes" id="UP000095287"/>
    </source>
</evidence>
<dbReference type="WBParaSite" id="L893_g7072.t1">
    <property type="protein sequence ID" value="L893_g7072.t1"/>
    <property type="gene ID" value="L893_g7072"/>
</dbReference>
<accession>A0A1I8AMV7</accession>
<protein>
    <submittedName>
        <fullName evidence="3">Uncharacterized protein</fullName>
    </submittedName>
</protein>
<proteinExistence type="predicted"/>